<reference evidence="3" key="1">
    <citation type="journal article" date="2020" name="Stud. Mycol.">
        <title>101 Dothideomycetes genomes: a test case for predicting lifestyles and emergence of pathogens.</title>
        <authorList>
            <person name="Haridas S."/>
            <person name="Albert R."/>
            <person name="Binder M."/>
            <person name="Bloem J."/>
            <person name="Labutti K."/>
            <person name="Salamov A."/>
            <person name="Andreopoulos B."/>
            <person name="Baker S."/>
            <person name="Barry K."/>
            <person name="Bills G."/>
            <person name="Bluhm B."/>
            <person name="Cannon C."/>
            <person name="Castanera R."/>
            <person name="Culley D."/>
            <person name="Daum C."/>
            <person name="Ezra D."/>
            <person name="Gonzalez J."/>
            <person name="Henrissat B."/>
            <person name="Kuo A."/>
            <person name="Liang C."/>
            <person name="Lipzen A."/>
            <person name="Lutzoni F."/>
            <person name="Magnuson J."/>
            <person name="Mondo S."/>
            <person name="Nolan M."/>
            <person name="Ohm R."/>
            <person name="Pangilinan J."/>
            <person name="Park H.-J."/>
            <person name="Ramirez L."/>
            <person name="Alfaro M."/>
            <person name="Sun H."/>
            <person name="Tritt A."/>
            <person name="Yoshinaga Y."/>
            <person name="Zwiers L.-H."/>
            <person name="Turgeon B."/>
            <person name="Goodwin S."/>
            <person name="Spatafora J."/>
            <person name="Crous P."/>
            <person name="Grigoriev I."/>
        </authorList>
    </citation>
    <scope>NUCLEOTIDE SEQUENCE</scope>
    <source>
        <strain evidence="3">CBS 480.64</strain>
    </source>
</reference>
<evidence type="ECO:0000259" key="2">
    <source>
        <dbReference type="Pfam" id="PF25482"/>
    </source>
</evidence>
<organism evidence="3 4">
    <name type="scientific">Piedraia hortae CBS 480.64</name>
    <dbReference type="NCBI Taxonomy" id="1314780"/>
    <lineage>
        <taxon>Eukaryota</taxon>
        <taxon>Fungi</taxon>
        <taxon>Dikarya</taxon>
        <taxon>Ascomycota</taxon>
        <taxon>Pezizomycotina</taxon>
        <taxon>Dothideomycetes</taxon>
        <taxon>Dothideomycetidae</taxon>
        <taxon>Capnodiales</taxon>
        <taxon>Piedraiaceae</taxon>
        <taxon>Piedraia</taxon>
    </lineage>
</organism>
<accession>A0A6A7C5T5</accession>
<name>A0A6A7C5T5_9PEZI</name>
<keyword evidence="4" id="KW-1185">Reference proteome</keyword>
<sequence>MDYERLNALEWNTDGPTVGTASTSSTVGRPQLAPNGKLPGLKQRRPAPSSAATVVNTPTYVSTVGRSHFGNGQKTQRKGKISRRAPELLLSEPDNAAEADWRARLPPKDQILVPEWLLNGNSHHHAIARACGAFVQISNMKANQGNRWLGFWGKSEAVADAKKEIHDWVDKMVTKYKKRKFEKLLSPTPCERERTQIKWDRDVRRQTYRQHPPPDMVHHAIGTFHWPMDEVNPKEVLGPYYEALDYIRMSCKCYIVFKAERNAFSAMGKSANVDDALERIRKACFQIAARQTSCKRMYMRRWPEGEIKSYSVTLMPYNKPLAAQLDPESAVTPRAKFDPGPAAKDITIQANDETYRSGMKIRSAVLRTLHQLHYYRGPITLKVRLGTLLLDQFMPLEHRKAYTMEEYAKMTVQSQFVARVTEELGDRAVEQRILGAFQATQGIIVPMDPMIADLEEVGPTYSVAFILGNVNKEDLQLTINWAEHHDAGANSNEITCTGKRWSRLESETGRATPLVDASFTNLVTGLSWHFDLTGSLPVDKERLPPAFEDFEDSIQLIPHVARAPHTDELFVRYKPYVPIKSVRQSITYSYNLSFTPYVVEFTKFQDRKWIPDKLRGGNPAIYEPRWSINVNSNDWKSNFVKNERLKIGDDSGWSHDVSSWFSPDFKNPSVDGWLVFLKKLKDVEDVVLKTMVEVKEAQRVGGMNVG</sequence>
<evidence type="ECO:0000313" key="3">
    <source>
        <dbReference type="EMBL" id="KAF2862800.1"/>
    </source>
</evidence>
<dbReference type="Pfam" id="PF25482">
    <property type="entry name" value="DUF7905"/>
    <property type="match status" value="1"/>
</dbReference>
<gene>
    <name evidence="3" type="ORF">K470DRAFT_262661</name>
</gene>
<evidence type="ECO:0000313" key="4">
    <source>
        <dbReference type="Proteomes" id="UP000799421"/>
    </source>
</evidence>
<protein>
    <recommendedName>
        <fullName evidence="2">DUF7905 domain-containing protein</fullName>
    </recommendedName>
</protein>
<feature type="compositionally biased region" description="Low complexity" evidence="1">
    <location>
        <begin position="17"/>
        <end position="28"/>
    </location>
</feature>
<dbReference type="EMBL" id="MU005964">
    <property type="protein sequence ID" value="KAF2862800.1"/>
    <property type="molecule type" value="Genomic_DNA"/>
</dbReference>
<feature type="region of interest" description="Disordered" evidence="1">
    <location>
        <begin position="12"/>
        <end position="52"/>
    </location>
</feature>
<feature type="domain" description="DUF7905" evidence="2">
    <location>
        <begin position="356"/>
        <end position="664"/>
    </location>
</feature>
<evidence type="ECO:0000256" key="1">
    <source>
        <dbReference type="SAM" id="MobiDB-lite"/>
    </source>
</evidence>
<dbReference type="AlphaFoldDB" id="A0A6A7C5T5"/>
<proteinExistence type="predicted"/>
<dbReference type="Proteomes" id="UP000799421">
    <property type="component" value="Unassembled WGS sequence"/>
</dbReference>
<dbReference type="InterPro" id="IPR057227">
    <property type="entry name" value="DUF7905"/>
</dbReference>
<dbReference type="OrthoDB" id="4739136at2759"/>